<keyword evidence="5 6" id="KW-0472">Membrane</keyword>
<proteinExistence type="predicted"/>
<feature type="transmembrane region" description="Helical" evidence="6">
    <location>
        <begin position="59"/>
        <end position="79"/>
    </location>
</feature>
<reference evidence="7 8" key="1">
    <citation type="submission" date="2019-05" db="EMBL/GenBank/DDBJ databases">
        <authorList>
            <person name="Zhou X."/>
        </authorList>
    </citation>
    <scope>NUCLEOTIDE SEQUENCE [LARGE SCALE GENOMIC DNA]</scope>
    <source>
        <strain evidence="7 8">DSM 432</strain>
    </source>
</reference>
<dbReference type="GO" id="GO:0005886">
    <property type="term" value="C:plasma membrane"/>
    <property type="evidence" value="ECO:0007669"/>
    <property type="project" value="UniProtKB-SubCell"/>
</dbReference>
<evidence type="ECO:0000256" key="1">
    <source>
        <dbReference type="ARBA" id="ARBA00004651"/>
    </source>
</evidence>
<organism evidence="7 8">
    <name type="scientific">Xanthobacter autotrophicus</name>
    <dbReference type="NCBI Taxonomy" id="280"/>
    <lineage>
        <taxon>Bacteria</taxon>
        <taxon>Pseudomonadati</taxon>
        <taxon>Pseudomonadota</taxon>
        <taxon>Alphaproteobacteria</taxon>
        <taxon>Hyphomicrobiales</taxon>
        <taxon>Xanthobacteraceae</taxon>
        <taxon>Xanthobacter</taxon>
    </lineage>
</organism>
<protein>
    <submittedName>
        <fullName evidence="7">Branched-chain amino acid ABC transporter permease</fullName>
    </submittedName>
</protein>
<evidence type="ECO:0000256" key="6">
    <source>
        <dbReference type="SAM" id="Phobius"/>
    </source>
</evidence>
<sequence length="339" mass="35633">MRQLFSPGRVVLLLFFVAAAVLPLVVDPRGHLLRVAAMVLLFAAMAQSWNIVGGLANQISLGHAAFFGLGAYTSTLLFLKLGVSPWIGMFAGAVVAGVAAALLSIPTFRLKGHYFALATLAFAEVMRVIANSWAGLTGGPVGLSIPFMGTQPAYFAFRAVSSYYWAILGLLVFVCIVFQLLARGAIGYRLRAVRENENAAEVAGVDTFRVKLTASIISAGLTAMCGTVFAQFTFFFDPDSIFSLAGISVRMAMIAIVGGLGTLGGPIIGALFLIPLEEVANAYLSSKAAGLSQLVFGLILIAAILIQPRGIMAFWPKKRRAARAARSSVAPAQAAAKGA</sequence>
<feature type="transmembrane region" description="Helical" evidence="6">
    <location>
        <begin position="163"/>
        <end position="182"/>
    </location>
</feature>
<dbReference type="AlphaFoldDB" id="A0A6C1KUJ7"/>
<evidence type="ECO:0000256" key="2">
    <source>
        <dbReference type="ARBA" id="ARBA00022475"/>
    </source>
</evidence>
<feature type="transmembrane region" description="Helical" evidence="6">
    <location>
        <begin position="85"/>
        <end position="105"/>
    </location>
</feature>
<evidence type="ECO:0000256" key="4">
    <source>
        <dbReference type="ARBA" id="ARBA00022989"/>
    </source>
</evidence>
<dbReference type="PANTHER" id="PTHR30482">
    <property type="entry name" value="HIGH-AFFINITY BRANCHED-CHAIN AMINO ACID TRANSPORT SYSTEM PERMEASE"/>
    <property type="match status" value="1"/>
</dbReference>
<feature type="transmembrane region" description="Helical" evidence="6">
    <location>
        <begin position="252"/>
        <end position="274"/>
    </location>
</feature>
<keyword evidence="4 6" id="KW-1133">Transmembrane helix</keyword>
<dbReference type="OrthoDB" id="9814461at2"/>
<comment type="subcellular location">
    <subcellularLocation>
        <location evidence="1">Cell membrane</location>
        <topology evidence="1">Multi-pass membrane protein</topology>
    </subcellularLocation>
</comment>
<accession>A0A6C1KUJ7</accession>
<evidence type="ECO:0000256" key="3">
    <source>
        <dbReference type="ARBA" id="ARBA00022692"/>
    </source>
</evidence>
<dbReference type="Proteomes" id="UP000305131">
    <property type="component" value="Unassembled WGS sequence"/>
</dbReference>
<evidence type="ECO:0000313" key="8">
    <source>
        <dbReference type="Proteomes" id="UP000305131"/>
    </source>
</evidence>
<dbReference type="PANTHER" id="PTHR30482:SF10">
    <property type="entry name" value="HIGH-AFFINITY BRANCHED-CHAIN AMINO ACID TRANSPORT PROTEIN BRAE"/>
    <property type="match status" value="1"/>
</dbReference>
<dbReference type="InterPro" id="IPR043428">
    <property type="entry name" value="LivM-like"/>
</dbReference>
<comment type="caution">
    <text evidence="7">The sequence shown here is derived from an EMBL/GenBank/DDBJ whole genome shotgun (WGS) entry which is preliminary data.</text>
</comment>
<dbReference type="GeneID" id="95773620"/>
<dbReference type="CDD" id="cd06581">
    <property type="entry name" value="TM_PBP1_LivM_like"/>
    <property type="match status" value="1"/>
</dbReference>
<dbReference type="GO" id="GO:0015658">
    <property type="term" value="F:branched-chain amino acid transmembrane transporter activity"/>
    <property type="evidence" value="ECO:0007669"/>
    <property type="project" value="InterPro"/>
</dbReference>
<evidence type="ECO:0000313" key="7">
    <source>
        <dbReference type="EMBL" id="TLX42833.1"/>
    </source>
</evidence>
<name>A0A6C1KUJ7_XANAU</name>
<feature type="transmembrane region" description="Helical" evidence="6">
    <location>
        <begin position="33"/>
        <end position="52"/>
    </location>
</feature>
<dbReference type="EMBL" id="VAUP01000022">
    <property type="protein sequence ID" value="TLX42833.1"/>
    <property type="molecule type" value="Genomic_DNA"/>
</dbReference>
<evidence type="ECO:0000256" key="5">
    <source>
        <dbReference type="ARBA" id="ARBA00023136"/>
    </source>
</evidence>
<feature type="transmembrane region" description="Helical" evidence="6">
    <location>
        <begin position="294"/>
        <end position="315"/>
    </location>
</feature>
<dbReference type="Pfam" id="PF02653">
    <property type="entry name" value="BPD_transp_2"/>
    <property type="match status" value="1"/>
</dbReference>
<keyword evidence="3 6" id="KW-0812">Transmembrane</keyword>
<gene>
    <name evidence="7" type="ORF">FBQ73_09175</name>
</gene>
<dbReference type="RefSeq" id="WP_138399194.1">
    <property type="nucleotide sequence ID" value="NZ_JBAFVI010000002.1"/>
</dbReference>
<keyword evidence="2" id="KW-1003">Cell membrane</keyword>
<dbReference type="InterPro" id="IPR001851">
    <property type="entry name" value="ABC_transp_permease"/>
</dbReference>